<dbReference type="EMBL" id="BPLR01012122">
    <property type="protein sequence ID" value="GIY51514.1"/>
    <property type="molecule type" value="Genomic_DNA"/>
</dbReference>
<evidence type="ECO:0000313" key="1">
    <source>
        <dbReference type="EMBL" id="GIY51514.1"/>
    </source>
</evidence>
<gene>
    <name evidence="1" type="ORF">CEXT_727451</name>
</gene>
<name>A0AAV4U147_CAEEX</name>
<keyword evidence="2" id="KW-1185">Reference proteome</keyword>
<feature type="non-terminal residue" evidence="1">
    <location>
        <position position="12"/>
    </location>
</feature>
<evidence type="ECO:0000313" key="2">
    <source>
        <dbReference type="Proteomes" id="UP001054945"/>
    </source>
</evidence>
<protein>
    <submittedName>
        <fullName evidence="1">Uncharacterized protein</fullName>
    </submittedName>
</protein>
<reference evidence="1 2" key="1">
    <citation type="submission" date="2021-06" db="EMBL/GenBank/DDBJ databases">
        <title>Caerostris extrusa draft genome.</title>
        <authorList>
            <person name="Kono N."/>
            <person name="Arakawa K."/>
        </authorList>
    </citation>
    <scope>NUCLEOTIDE SEQUENCE [LARGE SCALE GENOMIC DNA]</scope>
</reference>
<accession>A0AAV4U147</accession>
<sequence>MMRSEATPWAEQ</sequence>
<proteinExistence type="predicted"/>
<organism evidence="1 2">
    <name type="scientific">Caerostris extrusa</name>
    <name type="common">Bark spider</name>
    <name type="synonym">Caerostris bankana</name>
    <dbReference type="NCBI Taxonomy" id="172846"/>
    <lineage>
        <taxon>Eukaryota</taxon>
        <taxon>Metazoa</taxon>
        <taxon>Ecdysozoa</taxon>
        <taxon>Arthropoda</taxon>
        <taxon>Chelicerata</taxon>
        <taxon>Arachnida</taxon>
        <taxon>Araneae</taxon>
        <taxon>Araneomorphae</taxon>
        <taxon>Entelegynae</taxon>
        <taxon>Araneoidea</taxon>
        <taxon>Araneidae</taxon>
        <taxon>Caerostris</taxon>
    </lineage>
</organism>
<comment type="caution">
    <text evidence="1">The sequence shown here is derived from an EMBL/GenBank/DDBJ whole genome shotgun (WGS) entry which is preliminary data.</text>
</comment>
<dbReference type="Proteomes" id="UP001054945">
    <property type="component" value="Unassembled WGS sequence"/>
</dbReference>